<dbReference type="Proteomes" id="UP000177230">
    <property type="component" value="Unassembled WGS sequence"/>
</dbReference>
<name>A0A1F5RGG1_9BACT</name>
<reference evidence="1 2" key="1">
    <citation type="journal article" date="2016" name="Nat. Commun.">
        <title>Thousands of microbial genomes shed light on interconnected biogeochemical processes in an aquifer system.</title>
        <authorList>
            <person name="Anantharaman K."/>
            <person name="Brown C.T."/>
            <person name="Hug L.A."/>
            <person name="Sharon I."/>
            <person name="Castelle C.J."/>
            <person name="Probst A.J."/>
            <person name="Thomas B.C."/>
            <person name="Singh A."/>
            <person name="Wilkins M.J."/>
            <person name="Karaoz U."/>
            <person name="Brodie E.L."/>
            <person name="Williams K.H."/>
            <person name="Hubbard S.S."/>
            <person name="Banfield J.F."/>
        </authorList>
    </citation>
    <scope>NUCLEOTIDE SEQUENCE [LARGE SCALE GENOMIC DNA]</scope>
</reference>
<organism evidence="1 2">
    <name type="scientific">Candidatus Edwardsbacteria bacterium GWF2_54_11</name>
    <dbReference type="NCBI Taxonomy" id="1817851"/>
    <lineage>
        <taxon>Bacteria</taxon>
        <taxon>Candidatus Edwardsiibacteriota</taxon>
    </lineage>
</organism>
<gene>
    <name evidence="1" type="ORF">A2024_06405</name>
</gene>
<dbReference type="EMBL" id="MFFM01000017">
    <property type="protein sequence ID" value="OGF13468.1"/>
    <property type="molecule type" value="Genomic_DNA"/>
</dbReference>
<evidence type="ECO:0000313" key="1">
    <source>
        <dbReference type="EMBL" id="OGF13468.1"/>
    </source>
</evidence>
<accession>A0A1F5RGG1</accession>
<comment type="caution">
    <text evidence="1">The sequence shown here is derived from an EMBL/GenBank/DDBJ whole genome shotgun (WGS) entry which is preliminary data.</text>
</comment>
<dbReference type="AlphaFoldDB" id="A0A1F5RGG1"/>
<sequence>MRQKQIIEEMALLAEKLGLNIKFDEFDGRGGWCRVKDSQRIIINKRLGPQEQIRILSQILAGYQIEEQSMAPKVRQLIEEAREELQPALDISDKTSSVDTKPEK</sequence>
<protein>
    <submittedName>
        <fullName evidence="1">Uncharacterized protein</fullName>
    </submittedName>
</protein>
<evidence type="ECO:0000313" key="2">
    <source>
        <dbReference type="Proteomes" id="UP000177230"/>
    </source>
</evidence>
<proteinExistence type="predicted"/>